<dbReference type="Pfam" id="PF07508">
    <property type="entry name" value="Recombinase"/>
    <property type="match status" value="1"/>
</dbReference>
<reference evidence="4" key="1">
    <citation type="submission" date="2023-01" db="EMBL/GenBank/DDBJ databases">
        <title>Human gut microbiome strain richness.</title>
        <authorList>
            <person name="Chen-Liaw A."/>
        </authorList>
    </citation>
    <scope>NUCLEOTIDE SEQUENCE</scope>
    <source>
        <strain evidence="4">1001275st1_F4_1001275B_160808</strain>
    </source>
</reference>
<accession>A0AAW6E8R7</accession>
<protein>
    <submittedName>
        <fullName evidence="4">Recombinase family protein</fullName>
    </submittedName>
</protein>
<dbReference type="Gene3D" id="3.90.1750.20">
    <property type="entry name" value="Putative Large Serine Recombinase, Chain B, Domain 2"/>
    <property type="match status" value="1"/>
</dbReference>
<feature type="coiled-coil region" evidence="1">
    <location>
        <begin position="423"/>
        <end position="450"/>
    </location>
</feature>
<proteinExistence type="predicted"/>
<dbReference type="RefSeq" id="WP_195388980.1">
    <property type="nucleotide sequence ID" value="NZ_JADNGL010000019.1"/>
</dbReference>
<dbReference type="GO" id="GO:0000150">
    <property type="term" value="F:DNA strand exchange activity"/>
    <property type="evidence" value="ECO:0007669"/>
    <property type="project" value="InterPro"/>
</dbReference>
<gene>
    <name evidence="4" type="ORF">PNU62_10600</name>
</gene>
<dbReference type="InterPro" id="IPR036162">
    <property type="entry name" value="Resolvase-like_N_sf"/>
</dbReference>
<dbReference type="SMART" id="SM00857">
    <property type="entry name" value="Resolvase"/>
    <property type="match status" value="1"/>
</dbReference>
<dbReference type="InterPro" id="IPR006119">
    <property type="entry name" value="Resolv_N"/>
</dbReference>
<dbReference type="EMBL" id="JAQMLV010000014">
    <property type="protein sequence ID" value="MDB8745467.1"/>
    <property type="molecule type" value="Genomic_DNA"/>
</dbReference>
<keyword evidence="1" id="KW-0175">Coiled coil</keyword>
<feature type="domain" description="Recombinase" evidence="3">
    <location>
        <begin position="176"/>
        <end position="301"/>
    </location>
</feature>
<dbReference type="InterPro" id="IPR011109">
    <property type="entry name" value="DNA_bind_recombinase_dom"/>
</dbReference>
<comment type="caution">
    <text evidence="4">The sequence shown here is derived from an EMBL/GenBank/DDBJ whole genome shotgun (WGS) entry which is preliminary data.</text>
</comment>
<dbReference type="PANTHER" id="PTHR30461">
    <property type="entry name" value="DNA-INVERTASE FROM LAMBDOID PROPHAGE"/>
    <property type="match status" value="1"/>
</dbReference>
<dbReference type="Gene3D" id="3.40.50.1390">
    <property type="entry name" value="Resolvase, N-terminal catalytic domain"/>
    <property type="match status" value="1"/>
</dbReference>
<name>A0AAW6E8R7_9FIRM</name>
<evidence type="ECO:0000259" key="3">
    <source>
        <dbReference type="PROSITE" id="PS51737"/>
    </source>
</evidence>
<evidence type="ECO:0000259" key="2">
    <source>
        <dbReference type="PROSITE" id="PS51736"/>
    </source>
</evidence>
<organism evidence="4 5">
    <name type="scientific">Ruminococcus bicirculans</name>
    <name type="common">ex Wegman et al. 2014</name>
    <dbReference type="NCBI Taxonomy" id="1160721"/>
    <lineage>
        <taxon>Bacteria</taxon>
        <taxon>Bacillati</taxon>
        <taxon>Bacillota</taxon>
        <taxon>Clostridia</taxon>
        <taxon>Eubacteriales</taxon>
        <taxon>Oscillospiraceae</taxon>
        <taxon>Ruminococcus</taxon>
    </lineage>
</organism>
<dbReference type="Proteomes" id="UP001211015">
    <property type="component" value="Unassembled WGS sequence"/>
</dbReference>
<evidence type="ECO:0000313" key="5">
    <source>
        <dbReference type="Proteomes" id="UP001211015"/>
    </source>
</evidence>
<dbReference type="PROSITE" id="PS51737">
    <property type="entry name" value="RECOMBINASE_DNA_BIND"/>
    <property type="match status" value="1"/>
</dbReference>
<evidence type="ECO:0000256" key="1">
    <source>
        <dbReference type="SAM" id="Coils"/>
    </source>
</evidence>
<dbReference type="Pfam" id="PF13408">
    <property type="entry name" value="Zn_ribbon_recom"/>
    <property type="match status" value="1"/>
</dbReference>
<dbReference type="InterPro" id="IPR025827">
    <property type="entry name" value="Zn_ribbon_recom_dom"/>
</dbReference>
<evidence type="ECO:0000313" key="4">
    <source>
        <dbReference type="EMBL" id="MDB8745467.1"/>
    </source>
</evidence>
<dbReference type="CDD" id="cd00338">
    <property type="entry name" value="Ser_Recombinase"/>
    <property type="match status" value="1"/>
</dbReference>
<sequence>MPTVTVIQPTIAEEQNTKMRCAAYCRVSSDSEDQLNSFMAQTRYYEKAFENSETEQLVDIYADEGITGTREDKRDEFQRMIKDCRRGKIDRIYTKSISRFARNTKDCLKNIRELKSLGITVFFEKENIDTAKLSDEMMITIMGGLAQEESTFISQNMRWSVQKRMQNGTYKNATPPFGFKKVNGDLEIEENQALIVRQIFEWYISGYGLKTIADKLNGMNLPGSKQAVLWKADNIRYMLKNDRYIGNAMFQKSYVTETLPHIKKRNYGEKQKYCVTGVNQQIVDKETFYAAQKLLKSRHRDFETNVYPLSKKVFCGKCGATYKRRNRRSGAFWLCRTHDIYAADCENGIIVESDIYSAFIRLHNKLLNNYKQILLPLKIALQDLKLRKFSGKTQVMDIHKEVAKLREQTHVLARLKIKGFLDEVKYIEQINELNVKISKLQSELKKFTRSDDEDEALDQIEILTDFFEKREKPMTEFEEPVFEGIVDKIVVIDQHELEFHLIGGLKFKEKV</sequence>
<feature type="domain" description="Resolvase/invertase-type recombinase catalytic" evidence="2">
    <location>
        <begin position="20"/>
        <end position="168"/>
    </location>
</feature>
<dbReference type="InterPro" id="IPR038109">
    <property type="entry name" value="DNA_bind_recomb_sf"/>
</dbReference>
<dbReference type="SUPFAM" id="SSF53041">
    <property type="entry name" value="Resolvase-like"/>
    <property type="match status" value="1"/>
</dbReference>
<dbReference type="Pfam" id="PF00239">
    <property type="entry name" value="Resolvase"/>
    <property type="match status" value="1"/>
</dbReference>
<dbReference type="AlphaFoldDB" id="A0AAW6E8R7"/>
<dbReference type="GO" id="GO:0003677">
    <property type="term" value="F:DNA binding"/>
    <property type="evidence" value="ECO:0007669"/>
    <property type="project" value="InterPro"/>
</dbReference>
<dbReference type="InterPro" id="IPR050639">
    <property type="entry name" value="SSR_resolvase"/>
</dbReference>
<dbReference type="PANTHER" id="PTHR30461:SF23">
    <property type="entry name" value="DNA RECOMBINASE-RELATED"/>
    <property type="match status" value="1"/>
</dbReference>
<dbReference type="PROSITE" id="PS51736">
    <property type="entry name" value="RECOMBINASES_3"/>
    <property type="match status" value="1"/>
</dbReference>